<dbReference type="InterPro" id="IPR009011">
    <property type="entry name" value="Man6P_isomerase_rcpt-bd_dom_sf"/>
</dbReference>
<dbReference type="Proteomes" id="UP000694888">
    <property type="component" value="Unplaced"/>
</dbReference>
<evidence type="ECO:0000259" key="11">
    <source>
        <dbReference type="PROSITE" id="PS51914"/>
    </source>
</evidence>
<feature type="transmembrane region" description="Helical" evidence="9">
    <location>
        <begin position="194"/>
        <end position="218"/>
    </location>
</feature>
<dbReference type="PROSITE" id="PS51914">
    <property type="entry name" value="MRH"/>
    <property type="match status" value="1"/>
</dbReference>
<keyword evidence="2" id="KW-0813">Transport</keyword>
<sequence>MMKPVGVLQQHLALIFLVASLLYVRSSGAKEVENKCAFSTYESEEETKEGLARIASLIGRVFSSQATVKNGDIYKFRVGICASVSKSQPDFAVTKQILNNGKLQPEIHNIGSLKNTHIMSGTDWAVLEYRNGDNYYHGHCNEEERRTVIMLQCDPDVDDSNAEMVYMEESKLCYYLFEMKHQALCPAETASSGLSVGSILLIVFFTIVSVYLLVGFLYSRFVLGSKGMEQIPNYEFWKDFGNLQADGCEFVCRTRERRYSTGGFGGIGDDQLDPVEEVRDENLLPM</sequence>
<evidence type="ECO:0000256" key="3">
    <source>
        <dbReference type="ARBA" id="ARBA00022692"/>
    </source>
</evidence>
<feature type="signal peptide" evidence="10">
    <location>
        <begin position="1"/>
        <end position="29"/>
    </location>
</feature>
<dbReference type="InterPro" id="IPR044865">
    <property type="entry name" value="MRH_dom"/>
</dbReference>
<keyword evidence="8" id="KW-0325">Glycoprotein</keyword>
<organism evidence="12 13">
    <name type="scientific">Aplysia californica</name>
    <name type="common">California sea hare</name>
    <dbReference type="NCBI Taxonomy" id="6500"/>
    <lineage>
        <taxon>Eukaryota</taxon>
        <taxon>Metazoa</taxon>
        <taxon>Spiralia</taxon>
        <taxon>Lophotrochozoa</taxon>
        <taxon>Mollusca</taxon>
        <taxon>Gastropoda</taxon>
        <taxon>Heterobranchia</taxon>
        <taxon>Euthyneura</taxon>
        <taxon>Tectipleura</taxon>
        <taxon>Aplysiida</taxon>
        <taxon>Aplysioidea</taxon>
        <taxon>Aplysiidae</taxon>
        <taxon>Aplysia</taxon>
    </lineage>
</organism>
<evidence type="ECO:0000256" key="9">
    <source>
        <dbReference type="SAM" id="Phobius"/>
    </source>
</evidence>
<keyword evidence="13" id="KW-0675">Receptor</keyword>
<evidence type="ECO:0000313" key="12">
    <source>
        <dbReference type="Proteomes" id="UP000694888"/>
    </source>
</evidence>
<dbReference type="PANTHER" id="PTHR15071:SF29">
    <property type="entry name" value="CATION-DEPENDENT MANNOSE-6-PHOSPHATE RECEPTOR"/>
    <property type="match status" value="1"/>
</dbReference>
<reference evidence="13" key="1">
    <citation type="submission" date="2025-08" db="UniProtKB">
        <authorList>
            <consortium name="RefSeq"/>
        </authorList>
    </citation>
    <scope>IDENTIFICATION</scope>
</reference>
<dbReference type="GeneID" id="101846097"/>
<keyword evidence="5 9" id="KW-1133">Transmembrane helix</keyword>
<evidence type="ECO:0000256" key="2">
    <source>
        <dbReference type="ARBA" id="ARBA00022448"/>
    </source>
</evidence>
<accession>A0ABM0K5C2</accession>
<keyword evidence="7" id="KW-1015">Disulfide bond</keyword>
<evidence type="ECO:0000256" key="7">
    <source>
        <dbReference type="ARBA" id="ARBA00023157"/>
    </source>
</evidence>
<evidence type="ECO:0000256" key="10">
    <source>
        <dbReference type="SAM" id="SignalP"/>
    </source>
</evidence>
<evidence type="ECO:0000256" key="6">
    <source>
        <dbReference type="ARBA" id="ARBA00023136"/>
    </source>
</evidence>
<evidence type="ECO:0000313" key="13">
    <source>
        <dbReference type="RefSeq" id="XP_005109119.1"/>
    </source>
</evidence>
<proteinExistence type="predicted"/>
<comment type="subcellular location">
    <subcellularLocation>
        <location evidence="1">Endomembrane system</location>
    </subcellularLocation>
</comment>
<name>A0ABM0K5C2_APLCA</name>
<evidence type="ECO:0000256" key="4">
    <source>
        <dbReference type="ARBA" id="ARBA00022729"/>
    </source>
</evidence>
<dbReference type="PRINTS" id="PR00715">
    <property type="entry name" value="MAN6PRECEPTR"/>
</dbReference>
<gene>
    <name evidence="13" type="primary">LOC101846097</name>
</gene>
<dbReference type="Pfam" id="PF02157">
    <property type="entry name" value="Man-6-P_recep"/>
    <property type="match status" value="1"/>
</dbReference>
<dbReference type="Gene3D" id="2.70.130.10">
    <property type="entry name" value="Mannose-6-phosphate receptor binding domain"/>
    <property type="match status" value="1"/>
</dbReference>
<evidence type="ECO:0000256" key="5">
    <source>
        <dbReference type="ARBA" id="ARBA00022989"/>
    </source>
</evidence>
<feature type="chain" id="PRO_5047040253" evidence="10">
    <location>
        <begin position="30"/>
        <end position="286"/>
    </location>
</feature>
<keyword evidence="12" id="KW-1185">Reference proteome</keyword>
<dbReference type="InterPro" id="IPR028927">
    <property type="entry name" value="Man-6-P_rcpt"/>
</dbReference>
<keyword evidence="3 9" id="KW-0812">Transmembrane</keyword>
<dbReference type="RefSeq" id="XP_005109119.1">
    <property type="nucleotide sequence ID" value="XM_005109062.3"/>
</dbReference>
<dbReference type="InterPro" id="IPR000296">
    <property type="entry name" value="Man-6-P_rcpt_cation_dep"/>
</dbReference>
<dbReference type="SUPFAM" id="SSF50911">
    <property type="entry name" value="Mannose 6-phosphate receptor domain"/>
    <property type="match status" value="1"/>
</dbReference>
<evidence type="ECO:0000256" key="1">
    <source>
        <dbReference type="ARBA" id="ARBA00004308"/>
    </source>
</evidence>
<keyword evidence="4 10" id="KW-0732">Signal</keyword>
<protein>
    <submittedName>
        <fullName evidence="13">Cation-dependent mannose-6-phosphate receptor</fullName>
    </submittedName>
</protein>
<dbReference type="PANTHER" id="PTHR15071">
    <property type="entry name" value="MANNOSE-6-PHOSPHATE RECEPTOR FAMILY MEMBER"/>
    <property type="match status" value="1"/>
</dbReference>
<evidence type="ECO:0000256" key="8">
    <source>
        <dbReference type="ARBA" id="ARBA00023180"/>
    </source>
</evidence>
<keyword evidence="6 9" id="KW-0472">Membrane</keyword>
<feature type="domain" description="MRH" evidence="11">
    <location>
        <begin position="34"/>
        <end position="187"/>
    </location>
</feature>